<dbReference type="PROSITE" id="PS50969">
    <property type="entry name" value="FCP1"/>
    <property type="match status" value="1"/>
</dbReference>
<protein>
    <submittedName>
        <fullName evidence="2">CTD nuclear envelope phosphatase 1 homolog</fullName>
    </submittedName>
</protein>
<dbReference type="SUPFAM" id="SSF56784">
    <property type="entry name" value="HAD-like"/>
    <property type="match status" value="1"/>
</dbReference>
<name>A0AAU9FZL3_DROMD</name>
<feature type="domain" description="FCP1 homology" evidence="1">
    <location>
        <begin position="1"/>
        <end position="99"/>
    </location>
</feature>
<accession>A0AAU9FZL3</accession>
<dbReference type="InterPro" id="IPR036412">
    <property type="entry name" value="HAD-like_sf"/>
</dbReference>
<dbReference type="InterPro" id="IPR004274">
    <property type="entry name" value="FCP1_dom"/>
</dbReference>
<evidence type="ECO:0000259" key="1">
    <source>
        <dbReference type="PROSITE" id="PS50969"/>
    </source>
</evidence>
<dbReference type="InterPro" id="IPR023214">
    <property type="entry name" value="HAD_sf"/>
</dbReference>
<reference evidence="2 3" key="1">
    <citation type="submission" date="2024-02" db="EMBL/GenBank/DDBJ databases">
        <title>A chromosome-level genome assembly of Drosophila madeirensis, a fruit fly species endemic to Madeira island.</title>
        <authorList>
            <person name="Tomihara K."/>
            <person name="Llopart A."/>
            <person name="Yamamoto D."/>
        </authorList>
    </citation>
    <scope>NUCLEOTIDE SEQUENCE [LARGE SCALE GENOMIC DNA]</scope>
    <source>
        <strain evidence="2 3">RF1</strain>
    </source>
</reference>
<dbReference type="Gene3D" id="3.40.50.1000">
    <property type="entry name" value="HAD superfamily/HAD-like"/>
    <property type="match status" value="1"/>
</dbReference>
<evidence type="ECO:0000313" key="3">
    <source>
        <dbReference type="Proteomes" id="UP001500889"/>
    </source>
</evidence>
<dbReference type="Proteomes" id="UP001500889">
    <property type="component" value="Chromosome A"/>
</dbReference>
<dbReference type="AlphaFoldDB" id="A0AAU9FZL3"/>
<sequence length="99" mass="11354">MLIYKRPFVDLFLEEVSTWYNLCITATSNELYAKSVLDVLVHGDNVAHQRLYCHKSRSLHGKDIILLDNAPPALTASYPNNIYVQDYIIGNWDCSFLTC</sequence>
<keyword evidence="3" id="KW-1185">Reference proteome</keyword>
<dbReference type="Pfam" id="PF03031">
    <property type="entry name" value="NIF"/>
    <property type="match status" value="1"/>
</dbReference>
<dbReference type="EMBL" id="AP029266">
    <property type="protein sequence ID" value="BFG00981.1"/>
    <property type="molecule type" value="Genomic_DNA"/>
</dbReference>
<organism evidence="2 3">
    <name type="scientific">Drosophila madeirensis</name>
    <name type="common">Fruit fly</name>
    <dbReference type="NCBI Taxonomy" id="30013"/>
    <lineage>
        <taxon>Eukaryota</taxon>
        <taxon>Metazoa</taxon>
        <taxon>Ecdysozoa</taxon>
        <taxon>Arthropoda</taxon>
        <taxon>Hexapoda</taxon>
        <taxon>Insecta</taxon>
        <taxon>Pterygota</taxon>
        <taxon>Neoptera</taxon>
        <taxon>Endopterygota</taxon>
        <taxon>Diptera</taxon>
        <taxon>Brachycera</taxon>
        <taxon>Muscomorpha</taxon>
        <taxon>Ephydroidea</taxon>
        <taxon>Drosophilidae</taxon>
        <taxon>Drosophila</taxon>
        <taxon>Sophophora</taxon>
    </lineage>
</organism>
<proteinExistence type="predicted"/>
<evidence type="ECO:0000313" key="2">
    <source>
        <dbReference type="EMBL" id="BFG00981.1"/>
    </source>
</evidence>
<gene>
    <name evidence="2" type="ORF">DMAD_00844</name>
</gene>